<dbReference type="Pfam" id="PF01180">
    <property type="entry name" value="DHO_dh"/>
    <property type="match status" value="1"/>
</dbReference>
<comment type="caution">
    <text evidence="8">The sequence shown here is derived from an EMBL/GenBank/DDBJ whole genome shotgun (WGS) entry which is preliminary data.</text>
</comment>
<keyword evidence="4" id="KW-0288">FMN</keyword>
<evidence type="ECO:0000256" key="5">
    <source>
        <dbReference type="ARBA" id="ARBA00022975"/>
    </source>
</evidence>
<dbReference type="GO" id="GO:0006207">
    <property type="term" value="P:'de novo' pyrimidine nucleobase biosynthetic process"/>
    <property type="evidence" value="ECO:0007669"/>
    <property type="project" value="InterPro"/>
</dbReference>
<comment type="pathway">
    <text evidence="2">Pyrimidine metabolism; UMP biosynthesis via de novo pathway.</text>
</comment>
<dbReference type="GO" id="GO:0005737">
    <property type="term" value="C:cytoplasm"/>
    <property type="evidence" value="ECO:0007669"/>
    <property type="project" value="InterPro"/>
</dbReference>
<dbReference type="UniPathway" id="UPA00070"/>
<comment type="cofactor">
    <cofactor evidence="1">
        <name>FMN</name>
        <dbReference type="ChEBI" id="CHEBI:58210"/>
    </cofactor>
</comment>
<dbReference type="AlphaFoldDB" id="A0A0G1XWA8"/>
<dbReference type="PROSITE" id="PS00912">
    <property type="entry name" value="DHODEHASE_2"/>
    <property type="match status" value="1"/>
</dbReference>
<dbReference type="SUPFAM" id="SSF51395">
    <property type="entry name" value="FMN-linked oxidoreductases"/>
    <property type="match status" value="1"/>
</dbReference>
<dbReference type="GO" id="GO:0004152">
    <property type="term" value="F:dihydroorotate dehydrogenase activity"/>
    <property type="evidence" value="ECO:0007669"/>
    <property type="project" value="InterPro"/>
</dbReference>
<keyword evidence="5" id="KW-0665">Pyrimidine biosynthesis</keyword>
<feature type="domain" description="Dihydroorotate dehydrogenase catalytic" evidence="7">
    <location>
        <begin position="10"/>
        <end position="309"/>
    </location>
</feature>
<reference evidence="8 9" key="1">
    <citation type="journal article" date="2015" name="Nature">
        <title>rRNA introns, odd ribosomes, and small enigmatic genomes across a large radiation of phyla.</title>
        <authorList>
            <person name="Brown C.T."/>
            <person name="Hug L.A."/>
            <person name="Thomas B.C."/>
            <person name="Sharon I."/>
            <person name="Castelle C.J."/>
            <person name="Singh A."/>
            <person name="Wilkins M.J."/>
            <person name="Williams K.H."/>
            <person name="Banfield J.F."/>
        </authorList>
    </citation>
    <scope>NUCLEOTIDE SEQUENCE [LARGE SCALE GENOMIC DNA]</scope>
</reference>
<evidence type="ECO:0000256" key="6">
    <source>
        <dbReference type="ARBA" id="ARBA00023002"/>
    </source>
</evidence>
<dbReference type="PANTHER" id="PTHR48109">
    <property type="entry name" value="DIHYDROOROTATE DEHYDROGENASE (QUINONE), MITOCHONDRIAL-RELATED"/>
    <property type="match status" value="1"/>
</dbReference>
<name>A0A0G1XWA8_9BACT</name>
<proteinExistence type="predicted"/>
<evidence type="ECO:0000256" key="4">
    <source>
        <dbReference type="ARBA" id="ARBA00022643"/>
    </source>
</evidence>
<organism evidence="8 9">
    <name type="scientific">Candidatus Adlerbacteria bacterium GW2011_GWA1_54_10</name>
    <dbReference type="NCBI Taxonomy" id="1618605"/>
    <lineage>
        <taxon>Bacteria</taxon>
        <taxon>Candidatus Adleribacteriota</taxon>
    </lineage>
</organism>
<evidence type="ECO:0000259" key="7">
    <source>
        <dbReference type="Pfam" id="PF01180"/>
    </source>
</evidence>
<keyword evidence="3" id="KW-0285">Flavoprotein</keyword>
<keyword evidence="6" id="KW-0560">Oxidoreductase</keyword>
<evidence type="ECO:0000256" key="1">
    <source>
        <dbReference type="ARBA" id="ARBA00001917"/>
    </source>
</evidence>
<gene>
    <name evidence="8" type="ORF">UY83_C0015G0003</name>
</gene>
<dbReference type="Gene3D" id="3.20.20.70">
    <property type="entry name" value="Aldolase class I"/>
    <property type="match status" value="1"/>
</dbReference>
<protein>
    <submittedName>
        <fullName evidence="8">Dihydroorotate dehydrogenase catalytic subunit</fullName>
    </submittedName>
</protein>
<dbReference type="GO" id="GO:0044205">
    <property type="term" value="P:'de novo' UMP biosynthetic process"/>
    <property type="evidence" value="ECO:0007669"/>
    <property type="project" value="UniProtKB-UniPathway"/>
</dbReference>
<evidence type="ECO:0000256" key="2">
    <source>
        <dbReference type="ARBA" id="ARBA00004725"/>
    </source>
</evidence>
<dbReference type="InterPro" id="IPR012135">
    <property type="entry name" value="Dihydroorotate_DH_1_2"/>
</dbReference>
<dbReference type="EMBL" id="LCRO01000015">
    <property type="protein sequence ID" value="KKW35180.1"/>
    <property type="molecule type" value="Genomic_DNA"/>
</dbReference>
<dbReference type="PIRSF" id="PIRSF000164">
    <property type="entry name" value="DHO_oxidase"/>
    <property type="match status" value="1"/>
</dbReference>
<accession>A0A0G1XWA8</accession>
<sequence>MKNDLERMSIGNGAGSIKYPDQVARACKSPMSRIMVGSITLLPRDGNIGDVYYFHPQNFWSLNSLGLPNPGMEAYKKLLPEMVCVAHGAGKELWTSVAGFSPAEYAQMAVDCFGCGVDGVELNLSCPNVWKGDERKEIPSLNPELIREIVNTVHSLTYDKFGGVRFESIENSITIKLSPVEDDSRQEEIAEAILDTVEEVTLSNTVPDVQGLRVDGKPALAFRSDDADHHIKHRGGLAGAAVLKPNLVFVSRMKQLLGEDISVIACGGIFTGADAVRYIEAGACGIQCTTSYLEFKEQIFVDILMQLSDLVSV</sequence>
<evidence type="ECO:0000313" key="8">
    <source>
        <dbReference type="EMBL" id="KKW35180.1"/>
    </source>
</evidence>
<evidence type="ECO:0000256" key="3">
    <source>
        <dbReference type="ARBA" id="ARBA00022630"/>
    </source>
</evidence>
<dbReference type="InterPro" id="IPR001295">
    <property type="entry name" value="Dihydroorotate_DH_CS"/>
</dbReference>
<dbReference type="InterPro" id="IPR013785">
    <property type="entry name" value="Aldolase_TIM"/>
</dbReference>
<dbReference type="PANTHER" id="PTHR48109:SF1">
    <property type="entry name" value="DIHYDROOROTATE DEHYDROGENASE (FUMARATE)"/>
    <property type="match status" value="1"/>
</dbReference>
<dbReference type="InterPro" id="IPR050074">
    <property type="entry name" value="DHO_dehydrogenase"/>
</dbReference>
<dbReference type="Proteomes" id="UP000034740">
    <property type="component" value="Unassembled WGS sequence"/>
</dbReference>
<evidence type="ECO:0000313" key="9">
    <source>
        <dbReference type="Proteomes" id="UP000034740"/>
    </source>
</evidence>
<dbReference type="InterPro" id="IPR005720">
    <property type="entry name" value="Dihydroorotate_DH_cat"/>
</dbReference>